<dbReference type="InterPro" id="IPR012337">
    <property type="entry name" value="RNaseH-like_sf"/>
</dbReference>
<feature type="domain" description="BED-type" evidence="11">
    <location>
        <begin position="21"/>
        <end position="55"/>
    </location>
</feature>
<dbReference type="InterPro" id="IPR008906">
    <property type="entry name" value="HATC_C_dom"/>
</dbReference>
<name>A0AA39I3H2_9BILA</name>
<dbReference type="GO" id="GO:0008270">
    <property type="term" value="F:zinc ion binding"/>
    <property type="evidence" value="ECO:0007669"/>
    <property type="project" value="UniProtKB-KW"/>
</dbReference>
<dbReference type="GO" id="GO:0046983">
    <property type="term" value="F:protein dimerization activity"/>
    <property type="evidence" value="ECO:0007669"/>
    <property type="project" value="InterPro"/>
</dbReference>
<evidence type="ECO:0000256" key="4">
    <source>
        <dbReference type="ARBA" id="ARBA00022833"/>
    </source>
</evidence>
<dbReference type="PANTHER" id="PTHR46481">
    <property type="entry name" value="ZINC FINGER BED DOMAIN-CONTAINING PROTEIN 4"/>
    <property type="match status" value="1"/>
</dbReference>
<keyword evidence="2" id="KW-0479">Metal-binding</keyword>
<evidence type="ECO:0000256" key="7">
    <source>
        <dbReference type="ARBA" id="ARBA00023163"/>
    </source>
</evidence>
<dbReference type="EMBL" id="JAUCMV010000002">
    <property type="protein sequence ID" value="KAK0416430.1"/>
    <property type="molecule type" value="Genomic_DNA"/>
</dbReference>
<evidence type="ECO:0000256" key="5">
    <source>
        <dbReference type="ARBA" id="ARBA00023015"/>
    </source>
</evidence>
<dbReference type="Proteomes" id="UP001175271">
    <property type="component" value="Unassembled WGS sequence"/>
</dbReference>
<evidence type="ECO:0000256" key="2">
    <source>
        <dbReference type="ARBA" id="ARBA00022723"/>
    </source>
</evidence>
<keyword evidence="8" id="KW-0539">Nucleus</keyword>
<keyword evidence="7" id="KW-0804">Transcription</keyword>
<dbReference type="PANTHER" id="PTHR46481:SF10">
    <property type="entry name" value="ZINC FINGER BED DOMAIN-CONTAINING PROTEIN 39"/>
    <property type="match status" value="1"/>
</dbReference>
<sequence length="316" mass="36134">MFATRASKYDRYFDVVGDLHKCTLCEKTIKKQRDGGTNNMRFHLKMEHKTIFEEFENQQNQERERQSDAAKASFSRQLKLREQARRRSVPSGSRQIPTAKPCRLDIDKRSHTITQTGVDRRLKSIRTTPFGRKMELSTLLDPRFKASFFTDVDEKHNMLLLEAEKLSLALSNEREGATNDDPQQLVASEGCGRSPPLDDPFTNIILKEPVQLTPSPTMTSSDALLRAKQEVDEYFSTLPQVKCDPYEFWSSTASMSKFPLLRHLALRHFTAPATSAESERLFSAAGLTISDLRTRLSDELVEKLLFLHTNIPQFGF</sequence>
<dbReference type="SUPFAM" id="SSF53098">
    <property type="entry name" value="Ribonuclease H-like"/>
    <property type="match status" value="1"/>
</dbReference>
<feature type="region of interest" description="Disordered" evidence="10">
    <location>
        <begin position="57"/>
        <end position="103"/>
    </location>
</feature>
<dbReference type="Pfam" id="PF02892">
    <property type="entry name" value="zf-BED"/>
    <property type="match status" value="1"/>
</dbReference>
<accession>A0AA39I3H2</accession>
<organism evidence="12 13">
    <name type="scientific">Steinernema hermaphroditum</name>
    <dbReference type="NCBI Taxonomy" id="289476"/>
    <lineage>
        <taxon>Eukaryota</taxon>
        <taxon>Metazoa</taxon>
        <taxon>Ecdysozoa</taxon>
        <taxon>Nematoda</taxon>
        <taxon>Chromadorea</taxon>
        <taxon>Rhabditida</taxon>
        <taxon>Tylenchina</taxon>
        <taxon>Panagrolaimomorpha</taxon>
        <taxon>Strongyloidoidea</taxon>
        <taxon>Steinernematidae</taxon>
        <taxon>Steinernema</taxon>
    </lineage>
</organism>
<dbReference type="GO" id="GO:0003677">
    <property type="term" value="F:DNA binding"/>
    <property type="evidence" value="ECO:0007669"/>
    <property type="project" value="UniProtKB-KW"/>
</dbReference>
<evidence type="ECO:0000256" key="8">
    <source>
        <dbReference type="ARBA" id="ARBA00023242"/>
    </source>
</evidence>
<dbReference type="InterPro" id="IPR003656">
    <property type="entry name" value="Znf_BED"/>
</dbReference>
<evidence type="ECO:0000313" key="12">
    <source>
        <dbReference type="EMBL" id="KAK0416430.1"/>
    </source>
</evidence>
<keyword evidence="4" id="KW-0862">Zinc</keyword>
<comment type="subcellular location">
    <subcellularLocation>
        <location evidence="1">Nucleus</location>
    </subcellularLocation>
</comment>
<comment type="caution">
    <text evidence="12">The sequence shown here is derived from an EMBL/GenBank/DDBJ whole genome shotgun (WGS) entry which is preliminary data.</text>
</comment>
<protein>
    <recommendedName>
        <fullName evidence="11">BED-type domain-containing protein</fullName>
    </recommendedName>
</protein>
<dbReference type="AlphaFoldDB" id="A0AA39I3H2"/>
<reference evidence="12" key="1">
    <citation type="submission" date="2023-06" db="EMBL/GenBank/DDBJ databases">
        <title>Genomic analysis of the entomopathogenic nematode Steinernema hermaphroditum.</title>
        <authorList>
            <person name="Schwarz E.M."/>
            <person name="Heppert J.K."/>
            <person name="Baniya A."/>
            <person name="Schwartz H.T."/>
            <person name="Tan C.-H."/>
            <person name="Antoshechkin I."/>
            <person name="Sternberg P.W."/>
            <person name="Goodrich-Blair H."/>
            <person name="Dillman A.R."/>
        </authorList>
    </citation>
    <scope>NUCLEOTIDE SEQUENCE</scope>
    <source>
        <strain evidence="12">PS9179</strain>
        <tissue evidence="12">Whole animal</tissue>
    </source>
</reference>
<keyword evidence="13" id="KW-1185">Reference proteome</keyword>
<evidence type="ECO:0000256" key="10">
    <source>
        <dbReference type="SAM" id="MobiDB-lite"/>
    </source>
</evidence>
<evidence type="ECO:0000256" key="9">
    <source>
        <dbReference type="PROSITE-ProRule" id="PRU00027"/>
    </source>
</evidence>
<keyword evidence="3 9" id="KW-0863">Zinc-finger</keyword>
<dbReference type="PROSITE" id="PS50808">
    <property type="entry name" value="ZF_BED"/>
    <property type="match status" value="1"/>
</dbReference>
<evidence type="ECO:0000256" key="3">
    <source>
        <dbReference type="ARBA" id="ARBA00022771"/>
    </source>
</evidence>
<dbReference type="GO" id="GO:0005634">
    <property type="term" value="C:nucleus"/>
    <property type="evidence" value="ECO:0007669"/>
    <property type="project" value="UniProtKB-SubCell"/>
</dbReference>
<keyword evidence="6" id="KW-0238">DNA-binding</keyword>
<evidence type="ECO:0000256" key="1">
    <source>
        <dbReference type="ARBA" id="ARBA00004123"/>
    </source>
</evidence>
<evidence type="ECO:0000256" key="6">
    <source>
        <dbReference type="ARBA" id="ARBA00023125"/>
    </source>
</evidence>
<proteinExistence type="predicted"/>
<dbReference type="InterPro" id="IPR052035">
    <property type="entry name" value="ZnF_BED_domain_contain"/>
</dbReference>
<dbReference type="Pfam" id="PF05699">
    <property type="entry name" value="Dimer_Tnp_hAT"/>
    <property type="match status" value="1"/>
</dbReference>
<evidence type="ECO:0000259" key="11">
    <source>
        <dbReference type="PROSITE" id="PS50808"/>
    </source>
</evidence>
<gene>
    <name evidence="12" type="ORF">QR680_012478</name>
</gene>
<keyword evidence="5" id="KW-0805">Transcription regulation</keyword>
<evidence type="ECO:0000313" key="13">
    <source>
        <dbReference type="Proteomes" id="UP001175271"/>
    </source>
</evidence>